<comment type="catalytic activity">
    <reaction evidence="1 5">
        <text>6-phospho-D-glucono-1,5-lactone + H2O = 6-phospho-D-gluconate + H(+)</text>
        <dbReference type="Rhea" id="RHEA:12556"/>
        <dbReference type="ChEBI" id="CHEBI:15377"/>
        <dbReference type="ChEBI" id="CHEBI:15378"/>
        <dbReference type="ChEBI" id="CHEBI:57955"/>
        <dbReference type="ChEBI" id="CHEBI:58759"/>
        <dbReference type="EC" id="3.1.1.31"/>
    </reaction>
</comment>
<evidence type="ECO:0000259" key="6">
    <source>
        <dbReference type="Pfam" id="PF01182"/>
    </source>
</evidence>
<reference evidence="7 8" key="1">
    <citation type="submission" date="2011-10" db="EMBL/GenBank/DDBJ databases">
        <authorList>
            <person name="Genoscope - CEA"/>
        </authorList>
    </citation>
    <scope>NUCLEOTIDE SEQUENCE [LARGE SCALE GENOMIC DNA]</scope>
    <source>
        <strain evidence="7 8">RCC 1105</strain>
    </source>
</reference>
<evidence type="ECO:0000313" key="7">
    <source>
        <dbReference type="EMBL" id="CCO20110.1"/>
    </source>
</evidence>
<gene>
    <name evidence="7" type="ordered locus">Bathy16g01230</name>
</gene>
<keyword evidence="8" id="KW-1185">Reference proteome</keyword>
<dbReference type="PANTHER" id="PTHR11054:SF0">
    <property type="entry name" value="6-PHOSPHOGLUCONOLACTONASE"/>
    <property type="match status" value="1"/>
</dbReference>
<protein>
    <recommendedName>
        <fullName evidence="5">Probable 6-phosphogluconolactonase</fullName>
        <ecNumber evidence="5">3.1.1.31</ecNumber>
    </recommendedName>
</protein>
<name>K8F5K4_9CHLO</name>
<comment type="pathway">
    <text evidence="2">Carbohydrate degradation; pentose phosphate pathway; D-ribulose 5-phosphate from D-glucose 6-phosphate (oxidative stage): step 2/3.</text>
</comment>
<organism evidence="7 8">
    <name type="scientific">Bathycoccus prasinos</name>
    <dbReference type="NCBI Taxonomy" id="41875"/>
    <lineage>
        <taxon>Eukaryota</taxon>
        <taxon>Viridiplantae</taxon>
        <taxon>Chlorophyta</taxon>
        <taxon>Mamiellophyceae</taxon>
        <taxon>Mamiellales</taxon>
        <taxon>Bathycoccaceae</taxon>
        <taxon>Bathycoccus</taxon>
    </lineage>
</organism>
<sequence>MENFESTPKPEGAPECTVYYTPELVSKAIAELTAESARSAIEERGYFTLGLAGGSLIKMLSGLKKDTNEENKIEWEKWHVFWVDERCVPLDDPESNFGGAYETLFKDVPIPRENLHAIDDGLYEANEGASAKSAEAYDKELKSLSETILPKGDGGLPIFDLLLLGFGPDGHICSLFPNHSLVKVNDARWILPIADSPKPPPERITFSMPVVNMAKRKVFAAVGEGKAEMAKHILEDANKTDGSIPAAMVKDAEWLFDTTGSSKLTTTHVRFEFPGTPTLLGLDTKEED</sequence>
<dbReference type="PANTHER" id="PTHR11054">
    <property type="entry name" value="6-PHOSPHOGLUCONOLACTONASE"/>
    <property type="match status" value="1"/>
</dbReference>
<dbReference type="Pfam" id="PF01182">
    <property type="entry name" value="Glucosamine_iso"/>
    <property type="match status" value="1"/>
</dbReference>
<dbReference type="CDD" id="cd01400">
    <property type="entry name" value="6PGL"/>
    <property type="match status" value="1"/>
</dbReference>
<accession>K8F5K4</accession>
<dbReference type="GO" id="GO:0006098">
    <property type="term" value="P:pentose-phosphate shunt"/>
    <property type="evidence" value="ECO:0007669"/>
    <property type="project" value="UniProtKB-UniPathway"/>
</dbReference>
<dbReference type="GeneID" id="19011244"/>
<keyword evidence="4" id="KW-0378">Hydrolase</keyword>
<evidence type="ECO:0000256" key="4">
    <source>
        <dbReference type="ARBA" id="ARBA00022801"/>
    </source>
</evidence>
<proteinExistence type="inferred from homology"/>
<dbReference type="EMBL" id="FO082263">
    <property type="protein sequence ID" value="CCO20110.1"/>
    <property type="molecule type" value="Genomic_DNA"/>
</dbReference>
<dbReference type="STRING" id="41875.K8F5K4"/>
<evidence type="ECO:0000256" key="2">
    <source>
        <dbReference type="ARBA" id="ARBA00004961"/>
    </source>
</evidence>
<dbReference type="UniPathway" id="UPA00115"/>
<dbReference type="InterPro" id="IPR037171">
    <property type="entry name" value="NagB/RpiA_transferase-like"/>
</dbReference>
<dbReference type="Gene3D" id="3.40.50.1360">
    <property type="match status" value="1"/>
</dbReference>
<evidence type="ECO:0000256" key="3">
    <source>
        <dbReference type="ARBA" id="ARBA00010662"/>
    </source>
</evidence>
<dbReference type="GO" id="GO:0017057">
    <property type="term" value="F:6-phosphogluconolactonase activity"/>
    <property type="evidence" value="ECO:0007669"/>
    <property type="project" value="UniProtKB-EC"/>
</dbReference>
<dbReference type="FunFam" id="3.40.50.1360:FF:000005">
    <property type="entry name" value="6-phosphogluconolactonase"/>
    <property type="match status" value="1"/>
</dbReference>
<dbReference type="SUPFAM" id="SSF100950">
    <property type="entry name" value="NagB/RpiA/CoA transferase-like"/>
    <property type="match status" value="1"/>
</dbReference>
<evidence type="ECO:0000256" key="1">
    <source>
        <dbReference type="ARBA" id="ARBA00000832"/>
    </source>
</evidence>
<dbReference type="InterPro" id="IPR006148">
    <property type="entry name" value="Glc/Gal-6P_isomerase"/>
</dbReference>
<dbReference type="eggNOG" id="KOG3147">
    <property type="taxonomic scope" value="Eukaryota"/>
</dbReference>
<evidence type="ECO:0000256" key="5">
    <source>
        <dbReference type="RuleBase" id="RU365095"/>
    </source>
</evidence>
<dbReference type="AlphaFoldDB" id="K8F5K4"/>
<dbReference type="NCBIfam" id="TIGR01198">
    <property type="entry name" value="pgl"/>
    <property type="match status" value="1"/>
</dbReference>
<evidence type="ECO:0000313" key="8">
    <source>
        <dbReference type="Proteomes" id="UP000198341"/>
    </source>
</evidence>
<dbReference type="GO" id="GO:0005975">
    <property type="term" value="P:carbohydrate metabolic process"/>
    <property type="evidence" value="ECO:0007669"/>
    <property type="project" value="InterPro"/>
</dbReference>
<dbReference type="InterPro" id="IPR005900">
    <property type="entry name" value="6-phosphogluconolactonase_DevB"/>
</dbReference>
<dbReference type="OrthoDB" id="432544at2759"/>
<comment type="similarity">
    <text evidence="3 5">Belongs to the glucosamine/galactosamine-6-phosphate isomerase family. 6-phosphogluconolactonase subfamily.</text>
</comment>
<dbReference type="EC" id="3.1.1.31" evidence="5"/>
<feature type="domain" description="Glucosamine/galactosamine-6-phosphate isomerase" evidence="6">
    <location>
        <begin position="22"/>
        <end position="251"/>
    </location>
</feature>
<dbReference type="RefSeq" id="XP_007508493.1">
    <property type="nucleotide sequence ID" value="XM_007508431.1"/>
</dbReference>
<dbReference type="Proteomes" id="UP000198341">
    <property type="component" value="Chromosome 16"/>
</dbReference>
<dbReference type="InterPro" id="IPR039104">
    <property type="entry name" value="6PGL"/>
</dbReference>
<dbReference type="KEGG" id="bpg:Bathy16g01230"/>